<evidence type="ECO:0000256" key="3">
    <source>
        <dbReference type="ARBA" id="ARBA00022989"/>
    </source>
</evidence>
<feature type="transmembrane region" description="Helical" evidence="5">
    <location>
        <begin position="95"/>
        <end position="119"/>
    </location>
</feature>
<feature type="transmembrane region" description="Helical" evidence="5">
    <location>
        <begin position="131"/>
        <end position="150"/>
    </location>
</feature>
<organism evidence="6 7">
    <name type="scientific">Alkalibacillus silvisoli</name>
    <dbReference type="NCBI Taxonomy" id="392823"/>
    <lineage>
        <taxon>Bacteria</taxon>
        <taxon>Bacillati</taxon>
        <taxon>Bacillota</taxon>
        <taxon>Bacilli</taxon>
        <taxon>Bacillales</taxon>
        <taxon>Bacillaceae</taxon>
        <taxon>Alkalibacillus</taxon>
    </lineage>
</organism>
<dbReference type="Pfam" id="PF02361">
    <property type="entry name" value="CbiQ"/>
    <property type="match status" value="1"/>
</dbReference>
<accession>A0ABN1A961</accession>
<evidence type="ECO:0000256" key="2">
    <source>
        <dbReference type="ARBA" id="ARBA00022692"/>
    </source>
</evidence>
<feature type="transmembrane region" description="Helical" evidence="5">
    <location>
        <begin position="264"/>
        <end position="280"/>
    </location>
</feature>
<evidence type="ECO:0000313" key="6">
    <source>
        <dbReference type="EMBL" id="GAA0470680.1"/>
    </source>
</evidence>
<dbReference type="CDD" id="cd16914">
    <property type="entry name" value="EcfT"/>
    <property type="match status" value="1"/>
</dbReference>
<sequence>MVRGIQSFHPFVLLVYYVLIIIGLMLYQHPLFLLGALFLIGTFNYILDKGRELKKWGFMIGMMSTLIILLTPIFNRRGNQILFHLFDQPIMLEAVIQGIMIASTLVGILAIFVTFNIVLTPDKLLYLFSKVLPQWALLTMLSMRFVPLLIRKVKEMMNIQQVKGLAINQGSVHKRAKNGMQIMQMLLTNALEDSIQAADSMSARGYGLQKRSNYKAFKMKSKDWLTLGYLMGFAIILLFGWAKGDGVLQLEPVLETIMFSGSEYIYFITWLFLIGFPILTEGKEVIHWKYYQWKM</sequence>
<evidence type="ECO:0000256" key="5">
    <source>
        <dbReference type="SAM" id="Phobius"/>
    </source>
</evidence>
<gene>
    <name evidence="6" type="ORF">GCM10008935_28230</name>
</gene>
<feature type="transmembrane region" description="Helical" evidence="5">
    <location>
        <begin position="53"/>
        <end position="74"/>
    </location>
</feature>
<name>A0ABN1A961_9BACI</name>
<keyword evidence="3 5" id="KW-1133">Transmembrane helix</keyword>
<dbReference type="PANTHER" id="PTHR33514">
    <property type="entry name" value="PROTEIN ABCI12, CHLOROPLASTIC"/>
    <property type="match status" value="1"/>
</dbReference>
<comment type="subcellular location">
    <subcellularLocation>
        <location evidence="1">Membrane</location>
        <topology evidence="1">Multi-pass membrane protein</topology>
    </subcellularLocation>
</comment>
<dbReference type="Proteomes" id="UP001500740">
    <property type="component" value="Unassembled WGS sequence"/>
</dbReference>
<feature type="transmembrane region" description="Helical" evidence="5">
    <location>
        <begin position="224"/>
        <end position="244"/>
    </location>
</feature>
<keyword evidence="2 5" id="KW-0812">Transmembrane</keyword>
<protein>
    <submittedName>
        <fullName evidence="6">Energy-coupling factor transporter transmembrane component T</fullName>
    </submittedName>
</protein>
<evidence type="ECO:0000313" key="7">
    <source>
        <dbReference type="Proteomes" id="UP001500740"/>
    </source>
</evidence>
<proteinExistence type="predicted"/>
<dbReference type="RefSeq" id="WP_343784663.1">
    <property type="nucleotide sequence ID" value="NZ_BAAACZ010000029.1"/>
</dbReference>
<dbReference type="EMBL" id="BAAACZ010000029">
    <property type="protein sequence ID" value="GAA0470680.1"/>
    <property type="molecule type" value="Genomic_DNA"/>
</dbReference>
<evidence type="ECO:0000256" key="4">
    <source>
        <dbReference type="ARBA" id="ARBA00023136"/>
    </source>
</evidence>
<dbReference type="InterPro" id="IPR003339">
    <property type="entry name" value="ABC/ECF_trnsptr_transmembrane"/>
</dbReference>
<feature type="transmembrane region" description="Helical" evidence="5">
    <location>
        <begin position="6"/>
        <end position="24"/>
    </location>
</feature>
<keyword evidence="4 5" id="KW-0472">Membrane</keyword>
<evidence type="ECO:0000256" key="1">
    <source>
        <dbReference type="ARBA" id="ARBA00004141"/>
    </source>
</evidence>
<dbReference type="PANTHER" id="PTHR33514:SF13">
    <property type="entry name" value="PROTEIN ABCI12, CHLOROPLASTIC"/>
    <property type="match status" value="1"/>
</dbReference>
<comment type="caution">
    <text evidence="6">The sequence shown here is derived from an EMBL/GenBank/DDBJ whole genome shotgun (WGS) entry which is preliminary data.</text>
</comment>
<keyword evidence="7" id="KW-1185">Reference proteome</keyword>
<reference evidence="6 7" key="1">
    <citation type="journal article" date="2019" name="Int. J. Syst. Evol. Microbiol.">
        <title>The Global Catalogue of Microorganisms (GCM) 10K type strain sequencing project: providing services to taxonomists for standard genome sequencing and annotation.</title>
        <authorList>
            <consortium name="The Broad Institute Genomics Platform"/>
            <consortium name="The Broad Institute Genome Sequencing Center for Infectious Disease"/>
            <person name="Wu L."/>
            <person name="Ma J."/>
        </authorList>
    </citation>
    <scope>NUCLEOTIDE SEQUENCE [LARGE SCALE GENOMIC DNA]</scope>
    <source>
        <strain evidence="6 7">JCM 14193</strain>
    </source>
</reference>